<feature type="domain" description="RNase H type-1" evidence="1">
    <location>
        <begin position="56"/>
        <end position="130"/>
    </location>
</feature>
<feature type="non-terminal residue" evidence="2">
    <location>
        <position position="1"/>
    </location>
</feature>
<comment type="caution">
    <text evidence="2">The sequence shown here is derived from an EMBL/GenBank/DDBJ whole genome shotgun (WGS) entry which is preliminary data.</text>
</comment>
<dbReference type="Gene3D" id="3.30.420.10">
    <property type="entry name" value="Ribonuclease H-like superfamily/Ribonuclease H"/>
    <property type="match status" value="1"/>
</dbReference>
<evidence type="ECO:0000259" key="1">
    <source>
        <dbReference type="Pfam" id="PF13456"/>
    </source>
</evidence>
<dbReference type="EMBL" id="JAHRHJ020000009">
    <property type="protein sequence ID" value="KAH9302171.1"/>
    <property type="molecule type" value="Genomic_DNA"/>
</dbReference>
<name>A0AA38FHN3_TAXCH</name>
<dbReference type="InterPro" id="IPR002156">
    <property type="entry name" value="RNaseH_domain"/>
</dbReference>
<keyword evidence="3" id="KW-1185">Reference proteome</keyword>
<dbReference type="AlphaFoldDB" id="A0AA38FHN3"/>
<dbReference type="InterPro" id="IPR053151">
    <property type="entry name" value="RNase_H-like"/>
</dbReference>
<dbReference type="SUPFAM" id="SSF53098">
    <property type="entry name" value="Ribonuclease H-like"/>
    <property type="match status" value="1"/>
</dbReference>
<dbReference type="InterPro" id="IPR044730">
    <property type="entry name" value="RNase_H-like_dom_plant"/>
</dbReference>
<reference evidence="2 3" key="1">
    <citation type="journal article" date="2021" name="Nat. Plants">
        <title>The Taxus genome provides insights into paclitaxel biosynthesis.</title>
        <authorList>
            <person name="Xiong X."/>
            <person name="Gou J."/>
            <person name="Liao Q."/>
            <person name="Li Y."/>
            <person name="Zhou Q."/>
            <person name="Bi G."/>
            <person name="Li C."/>
            <person name="Du R."/>
            <person name="Wang X."/>
            <person name="Sun T."/>
            <person name="Guo L."/>
            <person name="Liang H."/>
            <person name="Lu P."/>
            <person name="Wu Y."/>
            <person name="Zhang Z."/>
            <person name="Ro D.K."/>
            <person name="Shang Y."/>
            <person name="Huang S."/>
            <person name="Yan J."/>
        </authorList>
    </citation>
    <scope>NUCLEOTIDE SEQUENCE [LARGE SCALE GENOMIC DNA]</scope>
    <source>
        <strain evidence="2">Ta-2019</strain>
    </source>
</reference>
<organism evidence="2 3">
    <name type="scientific">Taxus chinensis</name>
    <name type="common">Chinese yew</name>
    <name type="synonym">Taxus wallichiana var. chinensis</name>
    <dbReference type="NCBI Taxonomy" id="29808"/>
    <lineage>
        <taxon>Eukaryota</taxon>
        <taxon>Viridiplantae</taxon>
        <taxon>Streptophyta</taxon>
        <taxon>Embryophyta</taxon>
        <taxon>Tracheophyta</taxon>
        <taxon>Spermatophyta</taxon>
        <taxon>Pinopsida</taxon>
        <taxon>Pinidae</taxon>
        <taxon>Conifers II</taxon>
        <taxon>Cupressales</taxon>
        <taxon>Taxaceae</taxon>
        <taxon>Taxus</taxon>
    </lineage>
</organism>
<dbReference type="GO" id="GO:0004523">
    <property type="term" value="F:RNA-DNA hybrid ribonuclease activity"/>
    <property type="evidence" value="ECO:0007669"/>
    <property type="project" value="InterPro"/>
</dbReference>
<dbReference type="Pfam" id="PF13456">
    <property type="entry name" value="RVT_3"/>
    <property type="match status" value="1"/>
</dbReference>
<dbReference type="CDD" id="cd06222">
    <property type="entry name" value="RNase_H_like"/>
    <property type="match status" value="1"/>
</dbReference>
<dbReference type="GO" id="GO:0003676">
    <property type="term" value="F:nucleic acid binding"/>
    <property type="evidence" value="ECO:0007669"/>
    <property type="project" value="InterPro"/>
</dbReference>
<dbReference type="Proteomes" id="UP000824469">
    <property type="component" value="Unassembled WGS sequence"/>
</dbReference>
<dbReference type="PANTHER" id="PTHR47723">
    <property type="entry name" value="OS05G0353850 PROTEIN"/>
    <property type="match status" value="1"/>
</dbReference>
<dbReference type="InterPro" id="IPR036397">
    <property type="entry name" value="RNaseH_sf"/>
</dbReference>
<dbReference type="PANTHER" id="PTHR47723:SF19">
    <property type="entry name" value="POLYNUCLEOTIDYL TRANSFERASE, RIBONUCLEASE H-LIKE SUPERFAMILY PROTEIN"/>
    <property type="match status" value="1"/>
</dbReference>
<protein>
    <recommendedName>
        <fullName evidence="1">RNase H type-1 domain-containing protein</fullName>
    </recommendedName>
</protein>
<proteinExistence type="predicted"/>
<sequence length="204" mass="23138">MDLNKSLPTKIALVMEEEKWDQEEEQIKDDFITPKKKQTAKKNGKEQVAETISLLGIGRDNEGDVQFFFAENLGITTNNFAEVKAVHKGMQQALKIGWQKIQIELDSQIIMNLLSDYRTDSSPNWRIAKEVWGPEFERFRSDSYSLPSSTMDEAGFSQQVSFYHRKPAWLPSDSIYAVASALDYGINILDFSLGSKSPCSVDND</sequence>
<gene>
    <name evidence="2" type="ORF">KI387_013754</name>
</gene>
<accession>A0AA38FHN3</accession>
<evidence type="ECO:0000313" key="3">
    <source>
        <dbReference type="Proteomes" id="UP000824469"/>
    </source>
</evidence>
<evidence type="ECO:0000313" key="2">
    <source>
        <dbReference type="EMBL" id="KAH9302171.1"/>
    </source>
</evidence>
<dbReference type="InterPro" id="IPR012337">
    <property type="entry name" value="RNaseH-like_sf"/>
</dbReference>